<dbReference type="RefSeq" id="WP_289453818.1">
    <property type="nucleotide sequence ID" value="NZ_JAUCGQ010000001.1"/>
</dbReference>
<reference evidence="2 3" key="1">
    <citation type="submission" date="2023-06" db="EMBL/GenBank/DDBJ databases">
        <title>Cellulomonas sp. MW4 Whole genome sequence.</title>
        <authorList>
            <person name="Park S."/>
        </authorList>
    </citation>
    <scope>NUCLEOTIDE SEQUENCE [LARGE SCALE GENOMIC DNA]</scope>
    <source>
        <strain evidence="2 3">MW4</strain>
    </source>
</reference>
<evidence type="ECO:0000313" key="3">
    <source>
        <dbReference type="Proteomes" id="UP001529338"/>
    </source>
</evidence>
<name>A0ABT7SDC4_9CELL</name>
<feature type="transmembrane region" description="Helical" evidence="1">
    <location>
        <begin position="255"/>
        <end position="277"/>
    </location>
</feature>
<evidence type="ECO:0000313" key="2">
    <source>
        <dbReference type="EMBL" id="MDM7854185.1"/>
    </source>
</evidence>
<keyword evidence="3" id="KW-1185">Reference proteome</keyword>
<dbReference type="Gene3D" id="3.40.50.720">
    <property type="entry name" value="NAD(P)-binding Rossmann-like Domain"/>
    <property type="match status" value="1"/>
</dbReference>
<dbReference type="EMBL" id="JAUCGQ010000001">
    <property type="protein sequence ID" value="MDM7854185.1"/>
    <property type="molecule type" value="Genomic_DNA"/>
</dbReference>
<dbReference type="InterPro" id="IPR035985">
    <property type="entry name" value="Ubiquitin-activating_enz"/>
</dbReference>
<keyword evidence="1" id="KW-1133">Transmembrane helix</keyword>
<evidence type="ECO:0000256" key="1">
    <source>
        <dbReference type="SAM" id="Phobius"/>
    </source>
</evidence>
<keyword evidence="1" id="KW-0812">Transmembrane</keyword>
<comment type="caution">
    <text evidence="2">The sequence shown here is derived from an EMBL/GenBank/DDBJ whole genome shotgun (WGS) entry which is preliminary data.</text>
</comment>
<dbReference type="SUPFAM" id="SSF69572">
    <property type="entry name" value="Activating enzymes of the ubiquitin-like proteins"/>
    <property type="match status" value="1"/>
</dbReference>
<keyword evidence="1" id="KW-0472">Membrane</keyword>
<dbReference type="Proteomes" id="UP001529338">
    <property type="component" value="Unassembled WGS sequence"/>
</dbReference>
<accession>A0ABT7SDC4</accession>
<organism evidence="2 3">
    <name type="scientific">Cellulomonas alba</name>
    <dbReference type="NCBI Taxonomy" id="3053467"/>
    <lineage>
        <taxon>Bacteria</taxon>
        <taxon>Bacillati</taxon>
        <taxon>Actinomycetota</taxon>
        <taxon>Actinomycetes</taxon>
        <taxon>Micrococcales</taxon>
        <taxon>Cellulomonadaceae</taxon>
        <taxon>Cellulomonas</taxon>
    </lineage>
</organism>
<dbReference type="PRINTS" id="PR00420">
    <property type="entry name" value="RNGMNOXGNASE"/>
</dbReference>
<protein>
    <submittedName>
        <fullName evidence="2">Thiamine biosynthesis protein ThiF</fullName>
    </submittedName>
</protein>
<gene>
    <name evidence="2" type="ORF">QRT04_04510</name>
</gene>
<proteinExistence type="predicted"/>
<sequence>MQIGTDPRWAVLVDDLTAAEADALATLGAGGDLTAVGARQGVDERRAARIVADLDRAGLGGGARDRRSGQLGAEPQIAELVGLGDVVSARAAGCVGVMGLGPVGLAIAATLAAAGVGTLLLDDARPVRSGDIAPGGYGWGDVGAPRDVVGARRLRDVAPEVALTGGAPDVLVVVDTDVADPEQGPRLVAAGVVHLSVVEREGDVLVGPLVVPGDGACLRCLDLHRADADPQWSDVAPQLGTQVGAAAGVAPPTGFAAGSVLAVAAVSAGLAAAAVLAHLDGGRSPLRGVTYEVVAPYALPLRREWAAHPSWGCAAPPTWSGVPVAEAPTV</sequence>